<organism evidence="2 3">
    <name type="scientific">Bombyx mandarina</name>
    <name type="common">Wild silk moth</name>
    <name type="synonym">Wild silkworm</name>
    <dbReference type="NCBI Taxonomy" id="7092"/>
    <lineage>
        <taxon>Eukaryota</taxon>
        <taxon>Metazoa</taxon>
        <taxon>Ecdysozoa</taxon>
        <taxon>Arthropoda</taxon>
        <taxon>Hexapoda</taxon>
        <taxon>Insecta</taxon>
        <taxon>Pterygota</taxon>
        <taxon>Neoptera</taxon>
        <taxon>Endopterygota</taxon>
        <taxon>Lepidoptera</taxon>
        <taxon>Glossata</taxon>
        <taxon>Ditrysia</taxon>
        <taxon>Bombycoidea</taxon>
        <taxon>Bombycidae</taxon>
        <taxon>Bombycinae</taxon>
        <taxon>Bombyx</taxon>
    </lineage>
</organism>
<feature type="compositionally biased region" description="Polar residues" evidence="1">
    <location>
        <begin position="326"/>
        <end position="347"/>
    </location>
</feature>
<dbReference type="CTD" id="100329274"/>
<proteinExistence type="predicted"/>
<feature type="compositionally biased region" description="Low complexity" evidence="1">
    <location>
        <begin position="402"/>
        <end position="413"/>
    </location>
</feature>
<dbReference type="GO" id="GO:1903723">
    <property type="term" value="P:negative regulation of centriole elongation"/>
    <property type="evidence" value="ECO:0007669"/>
    <property type="project" value="TreeGrafter"/>
</dbReference>
<dbReference type="PROSITE" id="PS50096">
    <property type="entry name" value="IQ"/>
    <property type="match status" value="1"/>
</dbReference>
<dbReference type="OrthoDB" id="10028852at2759"/>
<name>A0A6J2JEH4_BOMMA</name>
<gene>
    <name evidence="3" type="primary">LOC114240965</name>
</gene>
<dbReference type="Proteomes" id="UP000504629">
    <property type="component" value="Unplaced"/>
</dbReference>
<protein>
    <submittedName>
        <fullName evidence="3">Uncharacterized protein LOC114240965 isoform X1</fullName>
    </submittedName>
</protein>
<dbReference type="GO" id="GO:0032053">
    <property type="term" value="P:ciliary basal body organization"/>
    <property type="evidence" value="ECO:0007669"/>
    <property type="project" value="TreeGrafter"/>
</dbReference>
<dbReference type="GO" id="GO:0007099">
    <property type="term" value="P:centriole replication"/>
    <property type="evidence" value="ECO:0007669"/>
    <property type="project" value="InterPro"/>
</dbReference>
<keyword evidence="2" id="KW-1185">Reference proteome</keyword>
<dbReference type="RefSeq" id="XP_028027467.1">
    <property type="nucleotide sequence ID" value="XM_028171666.1"/>
</dbReference>
<evidence type="ECO:0000313" key="3">
    <source>
        <dbReference type="RefSeq" id="XP_028027467.1"/>
    </source>
</evidence>
<reference evidence="3" key="1">
    <citation type="submission" date="2025-08" db="UniProtKB">
        <authorList>
            <consortium name="RefSeq"/>
        </authorList>
    </citation>
    <scope>IDENTIFICATION</scope>
    <source>
        <tissue evidence="3">Silk gland</tissue>
    </source>
</reference>
<dbReference type="InterPro" id="IPR033207">
    <property type="entry name" value="CCP110"/>
</dbReference>
<feature type="region of interest" description="Disordered" evidence="1">
    <location>
        <begin position="62"/>
        <end position="82"/>
    </location>
</feature>
<feature type="region of interest" description="Disordered" evidence="1">
    <location>
        <begin position="326"/>
        <end position="422"/>
    </location>
</feature>
<dbReference type="Pfam" id="PF16025">
    <property type="entry name" value="CaM_bind"/>
    <property type="match status" value="1"/>
</dbReference>
<evidence type="ECO:0000313" key="2">
    <source>
        <dbReference type="Proteomes" id="UP000504629"/>
    </source>
</evidence>
<dbReference type="PANTHER" id="PTHR13594:SF1">
    <property type="entry name" value="CENTRIOLAR COILED-COIL PROTEIN OF 110 KDA"/>
    <property type="match status" value="1"/>
</dbReference>
<accession>A0A6J2JEH4</accession>
<dbReference type="KEGG" id="bman:114240965"/>
<feature type="region of interest" description="Disordered" evidence="1">
    <location>
        <begin position="536"/>
        <end position="587"/>
    </location>
</feature>
<evidence type="ECO:0000256" key="1">
    <source>
        <dbReference type="SAM" id="MobiDB-lite"/>
    </source>
</evidence>
<feature type="compositionally biased region" description="Basic residues" evidence="1">
    <location>
        <begin position="561"/>
        <end position="572"/>
    </location>
</feature>
<dbReference type="GO" id="GO:0032465">
    <property type="term" value="P:regulation of cytokinesis"/>
    <property type="evidence" value="ECO:0007669"/>
    <property type="project" value="InterPro"/>
</dbReference>
<dbReference type="PANTHER" id="PTHR13594">
    <property type="entry name" value="CENTRIOLAR COILED-COIL PROTEIN OF 110 KDA"/>
    <property type="match status" value="1"/>
</dbReference>
<sequence length="832" mass="93865">MNDPWDVKSVRQSGQYVSCMKINGVPLLPPVLSKECRKEMQYYKLLAKEVEKRISLLQPYIAESESESSEDRTDAPEIPESEEIQTECKITSVLSDEVYEKALKESPKAQPNVCNTINSSVTVLERTKSPKFRIDLNLNISGTAKNFLDKDTETIRCISEPVELPERDYDCNKVNVKRQAIEFEDINNDKTVAKLNFIIGSDKNVEEPFPDLPSAQDGPPSLSSKSFTGSLNDIHTDSLKESQIVPKLTRQRSYTLLKPSPQLLAHLEVESLNTGVEMSCISMSESLSNLSAPNKKRRSWDLETAKVKWSSMAMELKQKNVSKTSSLNCVNRVNNSRAVSKKPSQVSPPRARSVVAERPGRMSSKSSPKSEPIQKPKKSLSPVRNSVNINAMKEASPKTAKQNVDPVNQQPQQLISESQDPATRVRELYEKIQKQQLLQMASLVEKQKREQQLLQQVFEDQNNLLYKQLKMISPKSPIEIKEESNQDVSNKPVSLSQLINPKSPEIISYDSSVSSTLTDTNNYINRCEDILRQSRDITGSIKKQNGTKTQSPRPDSEGSRTRTHSPSRRSTSRKLNYDTSASSDRDYEQILTDRTNDTMADLNVTFPSDNSEEFNYNNTVLNHMCGVEVNVTATHTPRSREGAIRSMDHTLQSSMCALRKPKSKIINSQPTARERAAATKIVSYAKGYLVRRLMRTERVRGIVQTIKDALLCALQLHQEREGIRGADVDLHRRLIQQITAACYSLHDTFITSSPSERCAMIAADRKRKALANRPSPRSFRQTDIMSQSHTGAFPTRYKRAPGAAVMTQSHYETFSGQCTPGPRWSPRRRPWR</sequence>
<feature type="compositionally biased region" description="Polar residues" evidence="1">
    <location>
        <begin position="541"/>
        <end position="553"/>
    </location>
</feature>
<dbReference type="GeneID" id="114240965"/>
<dbReference type="AlphaFoldDB" id="A0A6J2JEH4"/>
<feature type="region of interest" description="Disordered" evidence="1">
    <location>
        <begin position="812"/>
        <end position="832"/>
    </location>
</feature>
<dbReference type="GO" id="GO:0005814">
    <property type="term" value="C:centriole"/>
    <property type="evidence" value="ECO:0007669"/>
    <property type="project" value="InterPro"/>
</dbReference>